<evidence type="ECO:0000313" key="2">
    <source>
        <dbReference type="EMBL" id="KAK0517299.1"/>
    </source>
</evidence>
<sequence length="109" mass="11702">MQTCVITEAARDTYLRSGTKARRLQYTFKSKHASVLGEQPCLTQLAKEALPTSRCEVDVTPNSAKSTQQKLKDSKYSAGAGAGQPDPSKSTVQQLANKDQRTAAQGKGS</sequence>
<gene>
    <name evidence="2" type="ORF">JMJ35_000454</name>
</gene>
<keyword evidence="3" id="KW-1185">Reference proteome</keyword>
<feature type="compositionally biased region" description="Polar residues" evidence="1">
    <location>
        <begin position="60"/>
        <end position="69"/>
    </location>
</feature>
<feature type="region of interest" description="Disordered" evidence="1">
    <location>
        <begin position="52"/>
        <end position="109"/>
    </location>
</feature>
<evidence type="ECO:0000256" key="1">
    <source>
        <dbReference type="SAM" id="MobiDB-lite"/>
    </source>
</evidence>
<organism evidence="2 3">
    <name type="scientific">Cladonia borealis</name>
    <dbReference type="NCBI Taxonomy" id="184061"/>
    <lineage>
        <taxon>Eukaryota</taxon>
        <taxon>Fungi</taxon>
        <taxon>Dikarya</taxon>
        <taxon>Ascomycota</taxon>
        <taxon>Pezizomycotina</taxon>
        <taxon>Lecanoromycetes</taxon>
        <taxon>OSLEUM clade</taxon>
        <taxon>Lecanoromycetidae</taxon>
        <taxon>Lecanorales</taxon>
        <taxon>Lecanorineae</taxon>
        <taxon>Cladoniaceae</taxon>
        <taxon>Cladonia</taxon>
    </lineage>
</organism>
<dbReference type="EMBL" id="JAFEKC020000001">
    <property type="protein sequence ID" value="KAK0517299.1"/>
    <property type="molecule type" value="Genomic_DNA"/>
</dbReference>
<reference evidence="2" key="1">
    <citation type="submission" date="2023-03" db="EMBL/GenBank/DDBJ databases">
        <title>Complete genome of Cladonia borealis.</title>
        <authorList>
            <person name="Park H."/>
        </authorList>
    </citation>
    <scope>NUCLEOTIDE SEQUENCE</scope>
    <source>
        <strain evidence="2">ANT050790</strain>
    </source>
</reference>
<dbReference type="Proteomes" id="UP001166286">
    <property type="component" value="Unassembled WGS sequence"/>
</dbReference>
<dbReference type="AlphaFoldDB" id="A0AA39RB88"/>
<comment type="caution">
    <text evidence="2">The sequence shown here is derived from an EMBL/GenBank/DDBJ whole genome shotgun (WGS) entry which is preliminary data.</text>
</comment>
<proteinExistence type="predicted"/>
<evidence type="ECO:0000313" key="3">
    <source>
        <dbReference type="Proteomes" id="UP001166286"/>
    </source>
</evidence>
<name>A0AA39RB88_9LECA</name>
<feature type="compositionally biased region" description="Polar residues" evidence="1">
    <location>
        <begin position="87"/>
        <end position="97"/>
    </location>
</feature>
<accession>A0AA39RB88</accession>
<protein>
    <submittedName>
        <fullName evidence="2">Uncharacterized protein</fullName>
    </submittedName>
</protein>